<keyword evidence="3" id="KW-0808">Transferase</keyword>
<organism evidence="10 11">
    <name type="scientific">Chlamydomonas eustigma</name>
    <dbReference type="NCBI Taxonomy" id="1157962"/>
    <lineage>
        <taxon>Eukaryota</taxon>
        <taxon>Viridiplantae</taxon>
        <taxon>Chlorophyta</taxon>
        <taxon>core chlorophytes</taxon>
        <taxon>Chlorophyceae</taxon>
        <taxon>CS clade</taxon>
        <taxon>Chlamydomonadales</taxon>
        <taxon>Chlamydomonadaceae</taxon>
        <taxon>Chlamydomonas</taxon>
    </lineage>
</organism>
<accession>A0A250X479</accession>
<dbReference type="GO" id="GO:0032968">
    <property type="term" value="P:positive regulation of transcription elongation by RNA polymerase II"/>
    <property type="evidence" value="ECO:0007669"/>
    <property type="project" value="TreeGrafter"/>
</dbReference>
<dbReference type="InterPro" id="IPR008271">
    <property type="entry name" value="Ser/Thr_kinase_AS"/>
</dbReference>
<evidence type="ECO:0000259" key="9">
    <source>
        <dbReference type="PROSITE" id="PS50011"/>
    </source>
</evidence>
<dbReference type="GO" id="GO:0008353">
    <property type="term" value="F:RNA polymerase II CTD heptapeptide repeat kinase activity"/>
    <property type="evidence" value="ECO:0007669"/>
    <property type="project" value="TreeGrafter"/>
</dbReference>
<dbReference type="Pfam" id="PF00069">
    <property type="entry name" value="Pkinase"/>
    <property type="match status" value="1"/>
</dbReference>
<dbReference type="GO" id="GO:0005634">
    <property type="term" value="C:nucleus"/>
    <property type="evidence" value="ECO:0007669"/>
    <property type="project" value="TreeGrafter"/>
</dbReference>
<feature type="compositionally biased region" description="Low complexity" evidence="8">
    <location>
        <begin position="546"/>
        <end position="565"/>
    </location>
</feature>
<evidence type="ECO:0000313" key="10">
    <source>
        <dbReference type="EMBL" id="GAX77887.1"/>
    </source>
</evidence>
<dbReference type="InterPro" id="IPR017441">
    <property type="entry name" value="Protein_kinase_ATP_BS"/>
</dbReference>
<dbReference type="PANTHER" id="PTHR24056">
    <property type="entry name" value="CELL DIVISION PROTEIN KINASE"/>
    <property type="match status" value="1"/>
</dbReference>
<dbReference type="OrthoDB" id="28397at2759"/>
<dbReference type="PROSITE" id="PS00107">
    <property type="entry name" value="PROTEIN_KINASE_ATP"/>
    <property type="match status" value="1"/>
</dbReference>
<feature type="domain" description="Protein kinase" evidence="9">
    <location>
        <begin position="43"/>
        <end position="346"/>
    </location>
</feature>
<keyword evidence="2" id="KW-0723">Serine/threonine-protein kinase</keyword>
<dbReference type="SMART" id="SM00220">
    <property type="entry name" value="S_TKc"/>
    <property type="match status" value="1"/>
</dbReference>
<sequence>MAGLQPQSTPTAPDYPKCKIELPIPGDDEKYGGTRHIQKVYNHNVDKQIGEGTYGQVFLGHKKDDDQVKVALKKIRMDTEKEGFPITAIREIKILKDLQHENVVNLRDIVRSDLHKKNNWKGSIYMAFDYSEYDLTGLMESVKYKFTEAQVKCIMKQLLKGLAYVHGNGVLHRDLKASNILIDKHGIVKLADFGLARTYQNKQDGRLTNRVITLWYRPPELLLGSEKYGPEIDMWSVGCILAELLVGKPIFPGNDEMDQLDKIFRTLGTPSEQTWPNFSKLPFHDKVPPSKYKGNNLKKWLKDMAQKANFGKDHVKDDAVALLEKLLSLDPAKRITAVDAIRDSWFWTDPMPCDPISLPCRGTSHEFTMKRRRNEQEKERSQHQQPFPAHQQHPQQFHERSGGGGRGGAAPGAHHGRHVPAGAGQQYGGTPSVGYHPTPDMDKRGRYGGTAPLPGPASVGGLQQHQQRGGAAVSRPPGSSTGSFLAPVASGYGRGGSMPPTQGALTSGGPGSYNGMGSRGGPPTSVPGGGHVPPHAMPLHPGQAHYGIQPQQQIGGYSQGNVAGAMPPPSGYPAAASSGQQVRPPAPGWGHQSKR</sequence>
<dbReference type="InterPro" id="IPR011009">
    <property type="entry name" value="Kinase-like_dom_sf"/>
</dbReference>
<evidence type="ECO:0000313" key="11">
    <source>
        <dbReference type="Proteomes" id="UP000232323"/>
    </source>
</evidence>
<evidence type="ECO:0000256" key="7">
    <source>
        <dbReference type="PROSITE-ProRule" id="PRU10141"/>
    </source>
</evidence>
<evidence type="ECO:0000256" key="5">
    <source>
        <dbReference type="ARBA" id="ARBA00022777"/>
    </source>
</evidence>
<dbReference type="PROSITE" id="PS00108">
    <property type="entry name" value="PROTEIN_KINASE_ST"/>
    <property type="match status" value="1"/>
</dbReference>
<dbReference type="PANTHER" id="PTHR24056:SF546">
    <property type="entry name" value="CYCLIN-DEPENDENT KINASE 12"/>
    <property type="match status" value="1"/>
</dbReference>
<dbReference type="EMBL" id="BEGY01000028">
    <property type="protein sequence ID" value="GAX77887.1"/>
    <property type="molecule type" value="Genomic_DNA"/>
</dbReference>
<name>A0A250X479_9CHLO</name>
<dbReference type="Proteomes" id="UP000232323">
    <property type="component" value="Unassembled WGS sequence"/>
</dbReference>
<keyword evidence="5" id="KW-0418">Kinase</keyword>
<feature type="region of interest" description="Disordered" evidence="8">
    <location>
        <begin position="371"/>
        <end position="595"/>
    </location>
</feature>
<dbReference type="SUPFAM" id="SSF56112">
    <property type="entry name" value="Protein kinase-like (PK-like)"/>
    <property type="match status" value="1"/>
</dbReference>
<dbReference type="CDD" id="cd07840">
    <property type="entry name" value="STKc_CDK9_like"/>
    <property type="match status" value="1"/>
</dbReference>
<dbReference type="GO" id="GO:0000307">
    <property type="term" value="C:cyclin-dependent protein kinase holoenzyme complex"/>
    <property type="evidence" value="ECO:0007669"/>
    <property type="project" value="TreeGrafter"/>
</dbReference>
<comment type="similarity">
    <text evidence="1">Belongs to the protein kinase superfamily. CMGC Ser/Thr protein kinase family. CDC2/CDKX subfamily.</text>
</comment>
<comment type="caution">
    <text evidence="10">The sequence shown here is derived from an EMBL/GenBank/DDBJ whole genome shotgun (WGS) entry which is preliminary data.</text>
</comment>
<reference evidence="10 11" key="1">
    <citation type="submission" date="2017-08" db="EMBL/GenBank/DDBJ databases">
        <title>Acidophilic green algal genome provides insights into adaptation to an acidic environment.</title>
        <authorList>
            <person name="Hirooka S."/>
            <person name="Hirose Y."/>
            <person name="Kanesaki Y."/>
            <person name="Higuchi S."/>
            <person name="Fujiwara T."/>
            <person name="Onuma R."/>
            <person name="Era A."/>
            <person name="Ohbayashi R."/>
            <person name="Uzuka A."/>
            <person name="Nozaki H."/>
            <person name="Yoshikawa H."/>
            <person name="Miyagishima S.Y."/>
        </authorList>
    </citation>
    <scope>NUCLEOTIDE SEQUENCE [LARGE SCALE GENOMIC DNA]</scope>
    <source>
        <strain evidence="10 11">NIES-2499</strain>
    </source>
</reference>
<dbReference type="InterPro" id="IPR000719">
    <property type="entry name" value="Prot_kinase_dom"/>
</dbReference>
<evidence type="ECO:0000256" key="6">
    <source>
        <dbReference type="ARBA" id="ARBA00022840"/>
    </source>
</evidence>
<dbReference type="FunFam" id="1.10.510.10:FF:000273">
    <property type="entry name" value="Cyclin-dependent kinase C-2"/>
    <property type="match status" value="1"/>
</dbReference>
<feature type="compositionally biased region" description="Gly residues" evidence="8">
    <location>
        <begin position="506"/>
        <end position="520"/>
    </location>
</feature>
<dbReference type="Gene3D" id="3.30.200.20">
    <property type="entry name" value="Phosphorylase Kinase, domain 1"/>
    <property type="match status" value="1"/>
</dbReference>
<feature type="binding site" evidence="7">
    <location>
        <position position="73"/>
    </location>
    <ligand>
        <name>ATP</name>
        <dbReference type="ChEBI" id="CHEBI:30616"/>
    </ligand>
</feature>
<dbReference type="Gene3D" id="1.10.510.10">
    <property type="entry name" value="Transferase(Phosphotransferase) domain 1"/>
    <property type="match status" value="1"/>
</dbReference>
<gene>
    <name evidence="10" type="ORF">CEUSTIGMA_g5329.t1</name>
</gene>
<dbReference type="InterPro" id="IPR050108">
    <property type="entry name" value="CDK"/>
</dbReference>
<protein>
    <recommendedName>
        <fullName evidence="9">Protein kinase domain-containing protein</fullName>
    </recommendedName>
</protein>
<dbReference type="AlphaFoldDB" id="A0A250X479"/>
<evidence type="ECO:0000256" key="8">
    <source>
        <dbReference type="SAM" id="MobiDB-lite"/>
    </source>
</evidence>
<evidence type="ECO:0000256" key="2">
    <source>
        <dbReference type="ARBA" id="ARBA00022527"/>
    </source>
</evidence>
<keyword evidence="6 7" id="KW-0067">ATP-binding</keyword>
<dbReference type="PROSITE" id="PS50011">
    <property type="entry name" value="PROTEIN_KINASE_DOM"/>
    <property type="match status" value="1"/>
</dbReference>
<evidence type="ECO:0000256" key="4">
    <source>
        <dbReference type="ARBA" id="ARBA00022741"/>
    </source>
</evidence>
<keyword evidence="11" id="KW-1185">Reference proteome</keyword>
<evidence type="ECO:0000256" key="1">
    <source>
        <dbReference type="ARBA" id="ARBA00006485"/>
    </source>
</evidence>
<feature type="compositionally biased region" description="Basic and acidic residues" evidence="8">
    <location>
        <begin position="371"/>
        <end position="382"/>
    </location>
</feature>
<dbReference type="STRING" id="1157962.A0A250X479"/>
<proteinExistence type="inferred from homology"/>
<feature type="compositionally biased region" description="Low complexity" evidence="8">
    <location>
        <begin position="383"/>
        <end position="395"/>
    </location>
</feature>
<keyword evidence="4 7" id="KW-0547">Nucleotide-binding</keyword>
<evidence type="ECO:0000256" key="3">
    <source>
        <dbReference type="ARBA" id="ARBA00022679"/>
    </source>
</evidence>
<dbReference type="GO" id="GO:0005524">
    <property type="term" value="F:ATP binding"/>
    <property type="evidence" value="ECO:0007669"/>
    <property type="project" value="UniProtKB-UniRule"/>
</dbReference>